<dbReference type="EMBL" id="BAABHA010000015">
    <property type="protein sequence ID" value="GAA4392203.1"/>
    <property type="molecule type" value="Genomic_DNA"/>
</dbReference>
<dbReference type="SMART" id="SM00460">
    <property type="entry name" value="TGc"/>
    <property type="match status" value="1"/>
</dbReference>
<dbReference type="PANTHER" id="PTHR46333">
    <property type="entry name" value="CYTOKINESIS PROTEIN 3"/>
    <property type="match status" value="1"/>
</dbReference>
<organism evidence="2 3">
    <name type="scientific">Hymenobacter koreensis</name>
    <dbReference type="NCBI Taxonomy" id="1084523"/>
    <lineage>
        <taxon>Bacteria</taxon>
        <taxon>Pseudomonadati</taxon>
        <taxon>Bacteroidota</taxon>
        <taxon>Cytophagia</taxon>
        <taxon>Cytophagales</taxon>
        <taxon>Hymenobacteraceae</taxon>
        <taxon>Hymenobacter</taxon>
    </lineage>
</organism>
<evidence type="ECO:0000259" key="1">
    <source>
        <dbReference type="SMART" id="SM00460"/>
    </source>
</evidence>
<dbReference type="Gene3D" id="3.10.620.30">
    <property type="match status" value="1"/>
</dbReference>
<evidence type="ECO:0000313" key="2">
    <source>
        <dbReference type="EMBL" id="GAA4392203.1"/>
    </source>
</evidence>
<dbReference type="InterPro" id="IPR052557">
    <property type="entry name" value="CAP/Cytokinesis_protein"/>
</dbReference>
<dbReference type="PANTHER" id="PTHR46333:SF2">
    <property type="entry name" value="CYTOKINESIS PROTEIN 3"/>
    <property type="match status" value="1"/>
</dbReference>
<sequence length="383" mass="43248">MSNPATAQTAPVSYPALDARMQLAPDSSARSVGGLVRYIRASFTSDEERSGAAFAWVARHIRYAVPSEFSVEFDADPAEVVQRALSQRSGMSQEFAELYAALANALGLKTHVVHGFTRLANGRLSPLHHSWCVTRLGSQWYLMDPTHDAAQLGKFASVPPLGTTPFQSPPADFVRTRFPFDPLWQLLEAPYSLPDFEKQKVPVTPARTFAFADSLAAYERLSPEGQLRATRRRVQQQRMHHRLPELYLSATERLEYNYVAESHNRMLDSYNRAQQRTDRAVTQLNAFFDYYNHQFQPRKTDAQLQQLLPPIAADLQQARAILTTVQFTDEARQATVRQLAESVSSGEARLRKSQAFLKRYLATPMAQRPVLFTTRSGPNEMTR</sequence>
<dbReference type="Pfam" id="PF01841">
    <property type="entry name" value="Transglut_core"/>
    <property type="match status" value="1"/>
</dbReference>
<proteinExistence type="predicted"/>
<evidence type="ECO:0000313" key="3">
    <source>
        <dbReference type="Proteomes" id="UP001500454"/>
    </source>
</evidence>
<protein>
    <recommendedName>
        <fullName evidence="1">Transglutaminase-like domain-containing protein</fullName>
    </recommendedName>
</protein>
<dbReference type="SUPFAM" id="SSF54001">
    <property type="entry name" value="Cysteine proteinases"/>
    <property type="match status" value="1"/>
</dbReference>
<keyword evidence="3" id="KW-1185">Reference proteome</keyword>
<name>A0ABP8JK61_9BACT</name>
<dbReference type="Proteomes" id="UP001500454">
    <property type="component" value="Unassembled WGS sequence"/>
</dbReference>
<feature type="domain" description="Transglutaminase-like" evidence="1">
    <location>
        <begin position="84"/>
        <end position="147"/>
    </location>
</feature>
<dbReference type="RefSeq" id="WP_345227513.1">
    <property type="nucleotide sequence ID" value="NZ_BAABHA010000015.1"/>
</dbReference>
<accession>A0ABP8JK61</accession>
<reference evidence="3" key="1">
    <citation type="journal article" date="2019" name="Int. J. Syst. Evol. Microbiol.">
        <title>The Global Catalogue of Microorganisms (GCM) 10K type strain sequencing project: providing services to taxonomists for standard genome sequencing and annotation.</title>
        <authorList>
            <consortium name="The Broad Institute Genomics Platform"/>
            <consortium name="The Broad Institute Genome Sequencing Center for Infectious Disease"/>
            <person name="Wu L."/>
            <person name="Ma J."/>
        </authorList>
    </citation>
    <scope>NUCLEOTIDE SEQUENCE [LARGE SCALE GENOMIC DNA]</scope>
    <source>
        <strain evidence="3">JCM 17924</strain>
    </source>
</reference>
<gene>
    <name evidence="2" type="ORF">GCM10023186_42400</name>
</gene>
<dbReference type="InterPro" id="IPR002931">
    <property type="entry name" value="Transglutaminase-like"/>
</dbReference>
<dbReference type="InterPro" id="IPR038765">
    <property type="entry name" value="Papain-like_cys_pep_sf"/>
</dbReference>
<comment type="caution">
    <text evidence="2">The sequence shown here is derived from an EMBL/GenBank/DDBJ whole genome shotgun (WGS) entry which is preliminary data.</text>
</comment>